<feature type="signal peptide" evidence="1">
    <location>
        <begin position="1"/>
        <end position="27"/>
    </location>
</feature>
<evidence type="ECO:0000313" key="2">
    <source>
        <dbReference type="EMBL" id="MEW2364799.1"/>
    </source>
</evidence>
<keyword evidence="1" id="KW-0732">Signal</keyword>
<name>A0ABV3LZB7_9ACTN</name>
<evidence type="ECO:0000256" key="1">
    <source>
        <dbReference type="SAM" id="SignalP"/>
    </source>
</evidence>
<dbReference type="Proteomes" id="UP001553843">
    <property type="component" value="Unassembled WGS sequence"/>
</dbReference>
<organism evidence="2 3">
    <name type="scientific">Streptomyces huasconensis</name>
    <dbReference type="NCBI Taxonomy" id="1854574"/>
    <lineage>
        <taxon>Bacteria</taxon>
        <taxon>Bacillati</taxon>
        <taxon>Actinomycetota</taxon>
        <taxon>Actinomycetes</taxon>
        <taxon>Kitasatosporales</taxon>
        <taxon>Streptomycetaceae</taxon>
        <taxon>Streptomyces</taxon>
    </lineage>
</organism>
<dbReference type="EMBL" id="JBEYRS010000009">
    <property type="protein sequence ID" value="MEW2364799.1"/>
    <property type="molecule type" value="Genomic_DNA"/>
</dbReference>
<proteinExistence type="predicted"/>
<evidence type="ECO:0008006" key="4">
    <source>
        <dbReference type="Google" id="ProtNLM"/>
    </source>
</evidence>
<feature type="chain" id="PRO_5046986989" description="Secreted protein" evidence="1">
    <location>
        <begin position="28"/>
        <end position="152"/>
    </location>
</feature>
<evidence type="ECO:0000313" key="3">
    <source>
        <dbReference type="Proteomes" id="UP001553843"/>
    </source>
</evidence>
<reference evidence="2 3" key="1">
    <citation type="submission" date="2024-06" db="EMBL/GenBank/DDBJ databases">
        <title>The Natural Products Discovery Center: Release of the First 8490 Sequenced Strains for Exploring Actinobacteria Biosynthetic Diversity.</title>
        <authorList>
            <person name="Kalkreuter E."/>
            <person name="Kautsar S.A."/>
            <person name="Yang D."/>
            <person name="Bader C.D."/>
            <person name="Teijaro C.N."/>
            <person name="Fluegel L."/>
            <person name="Davis C.M."/>
            <person name="Simpson J.R."/>
            <person name="Lauterbach L."/>
            <person name="Steele A.D."/>
            <person name="Gui C."/>
            <person name="Meng S."/>
            <person name="Li G."/>
            <person name="Viehrig K."/>
            <person name="Ye F."/>
            <person name="Su P."/>
            <person name="Kiefer A.F."/>
            <person name="Nichols A."/>
            <person name="Cepeda A.J."/>
            <person name="Yan W."/>
            <person name="Fan B."/>
            <person name="Jiang Y."/>
            <person name="Adhikari A."/>
            <person name="Zheng C.-J."/>
            <person name="Schuster L."/>
            <person name="Cowan T.M."/>
            <person name="Smanski M.J."/>
            <person name="Chevrette M.G."/>
            <person name="De Carvalho L.P.S."/>
            <person name="Shen B."/>
        </authorList>
    </citation>
    <scope>NUCLEOTIDE SEQUENCE [LARGE SCALE GENOMIC DNA]</scope>
    <source>
        <strain evidence="2 3">NPDC047833</strain>
    </source>
</reference>
<protein>
    <recommendedName>
        <fullName evidence="4">Secreted protein</fullName>
    </recommendedName>
</protein>
<dbReference type="RefSeq" id="WP_359781467.1">
    <property type="nucleotide sequence ID" value="NZ_JBEYRR010000009.1"/>
</dbReference>
<comment type="caution">
    <text evidence="2">The sequence shown here is derived from an EMBL/GenBank/DDBJ whole genome shotgun (WGS) entry which is preliminary data.</text>
</comment>
<gene>
    <name evidence="2" type="ORF">AB0887_23000</name>
</gene>
<sequence length="152" mass="15859">MRRLVQGLMVAGAATAAALFAAGPATAAPVWQSFTPNANWVDCSTSVNHRVSANIAIQTCLVRTPDRTKQQAMLVLANRGTKGANVTRNNILTSFGGNASCNETRLDPGEQIGCFGPTVGTKCDNSNSAEALVTINGLEDRTNSASAYVRCG</sequence>
<accession>A0ABV3LZB7</accession>
<keyword evidence="3" id="KW-1185">Reference proteome</keyword>